<accession>A0ABY7BYT6</accession>
<feature type="signal peptide" evidence="4">
    <location>
        <begin position="1"/>
        <end position="28"/>
    </location>
</feature>
<proteinExistence type="predicted"/>
<dbReference type="InterPro" id="IPR006664">
    <property type="entry name" value="OMP_bac"/>
</dbReference>
<dbReference type="RefSeq" id="WP_268881436.1">
    <property type="nucleotide sequence ID" value="NZ_CP114029.1"/>
</dbReference>
<evidence type="ECO:0000256" key="4">
    <source>
        <dbReference type="SAM" id="SignalP"/>
    </source>
</evidence>
<dbReference type="PRINTS" id="PR01021">
    <property type="entry name" value="OMPADOMAIN"/>
</dbReference>
<dbReference type="PROSITE" id="PS51123">
    <property type="entry name" value="OMPA_2"/>
    <property type="match status" value="1"/>
</dbReference>
<evidence type="ECO:0000313" key="7">
    <source>
        <dbReference type="Proteomes" id="UP001164020"/>
    </source>
</evidence>
<dbReference type="InterPro" id="IPR006665">
    <property type="entry name" value="OmpA-like"/>
</dbReference>
<comment type="subcellular location">
    <subcellularLocation>
        <location evidence="1">Membrane</location>
    </subcellularLocation>
</comment>
<dbReference type="InterPro" id="IPR036737">
    <property type="entry name" value="OmpA-like_sf"/>
</dbReference>
<dbReference type="Gene3D" id="3.30.1330.60">
    <property type="entry name" value="OmpA-like domain"/>
    <property type="match status" value="1"/>
</dbReference>
<reference evidence="6" key="1">
    <citation type="submission" date="2022-12" db="EMBL/GenBank/DDBJ databases">
        <title>Jiella pelagia sp. nov., isolated from phosphonate enriched culture of Northwest Pacific surface seawater.</title>
        <authorList>
            <person name="Shin D.Y."/>
            <person name="Hwang C.Y."/>
        </authorList>
    </citation>
    <scope>NUCLEOTIDE SEQUENCE</scope>
    <source>
        <strain evidence="6">HL-NP1</strain>
    </source>
</reference>
<keyword evidence="7" id="KW-1185">Reference proteome</keyword>
<dbReference type="Pfam" id="PF00691">
    <property type="entry name" value="OmpA"/>
    <property type="match status" value="1"/>
</dbReference>
<feature type="chain" id="PRO_5046565660" evidence="4">
    <location>
        <begin position="29"/>
        <end position="348"/>
    </location>
</feature>
<organism evidence="6 7">
    <name type="scientific">Jiella pelagia</name>
    <dbReference type="NCBI Taxonomy" id="2986949"/>
    <lineage>
        <taxon>Bacteria</taxon>
        <taxon>Pseudomonadati</taxon>
        <taxon>Pseudomonadota</taxon>
        <taxon>Alphaproteobacteria</taxon>
        <taxon>Hyphomicrobiales</taxon>
        <taxon>Aurantimonadaceae</taxon>
        <taxon>Jiella</taxon>
    </lineage>
</organism>
<dbReference type="SUPFAM" id="SSF103088">
    <property type="entry name" value="OmpA-like"/>
    <property type="match status" value="1"/>
</dbReference>
<evidence type="ECO:0000256" key="3">
    <source>
        <dbReference type="PROSITE-ProRule" id="PRU00473"/>
    </source>
</evidence>
<evidence type="ECO:0000256" key="1">
    <source>
        <dbReference type="ARBA" id="ARBA00004370"/>
    </source>
</evidence>
<feature type="domain" description="OmpA-like" evidence="5">
    <location>
        <begin position="153"/>
        <end position="271"/>
    </location>
</feature>
<evidence type="ECO:0000256" key="2">
    <source>
        <dbReference type="ARBA" id="ARBA00023136"/>
    </source>
</evidence>
<evidence type="ECO:0000259" key="5">
    <source>
        <dbReference type="PROSITE" id="PS51123"/>
    </source>
</evidence>
<gene>
    <name evidence="6" type="ORF">OH818_01290</name>
</gene>
<evidence type="ECO:0000313" key="6">
    <source>
        <dbReference type="EMBL" id="WAP68999.1"/>
    </source>
</evidence>
<keyword evidence="2 3" id="KW-0472">Membrane</keyword>
<dbReference type="EMBL" id="CP114029">
    <property type="protein sequence ID" value="WAP68999.1"/>
    <property type="molecule type" value="Genomic_DNA"/>
</dbReference>
<sequence>MRSTLSTTAILTGMLSMGTALVPQTASADGYYGPRASAGEINRVIHGSSGYGRGHAGYVRHGGYGHSAGYAPRDYGHGGHYVVGSRYDHGYAGYGYGDRGYGHDVSDLDDFHVYPRRGGQLVYRYKTVSPFAPEVEYAEPTEAAGEMQAELAGPEPRTAVGRPILFASGSQSLSETAAADLDRIGNILLAYAETDVRILLTAYTDATGTRQQNEAISLKRIAAVKVYLADKFDIPLDRFVDAPFGETPAPGIEDPLAGENRQVVVALLGLDLDRPADEPVADAGGTIAVPAPAPAASYRSADHAEPACSVPAYPHAGYEVEGRIVAAGFQDIDDFGGGRIVEVCRIGH</sequence>
<name>A0ABY7BYT6_9HYPH</name>
<protein>
    <submittedName>
        <fullName evidence="6">OmpA family protein</fullName>
    </submittedName>
</protein>
<dbReference type="Proteomes" id="UP001164020">
    <property type="component" value="Chromosome"/>
</dbReference>
<keyword evidence="4" id="KW-0732">Signal</keyword>